<dbReference type="eggNOG" id="COG0845">
    <property type="taxonomic scope" value="Bacteria"/>
</dbReference>
<dbReference type="Gene3D" id="2.40.50.100">
    <property type="match status" value="1"/>
</dbReference>
<reference evidence="10 11" key="1">
    <citation type="submission" date="2011-08" db="EMBL/GenBank/DDBJ databases">
        <title>The genome of the obligate endobacterium of an arbuscular mycorrhizal fungus reveals an interphylum network of nutritional interactions.</title>
        <authorList>
            <person name="Ghignone S."/>
            <person name="Salvioli A."/>
            <person name="Anca I."/>
            <person name="Lumini E."/>
            <person name="Ortu G."/>
            <person name="Petiti L."/>
            <person name="Cruveiller S."/>
            <person name="Bianciotto V."/>
            <person name="Piffanelli P."/>
            <person name="Lanfranco L."/>
            <person name="Bonfante P."/>
        </authorList>
    </citation>
    <scope>NUCLEOTIDE SEQUENCE [LARGE SCALE GENOMIC DNA]</scope>
    <source>
        <strain evidence="10 11">BEG34</strain>
    </source>
</reference>
<dbReference type="Gene3D" id="1.10.287.470">
    <property type="entry name" value="Helix hairpin bin"/>
    <property type="match status" value="1"/>
</dbReference>
<evidence type="ECO:0000259" key="9">
    <source>
        <dbReference type="Pfam" id="PF25967"/>
    </source>
</evidence>
<dbReference type="SUPFAM" id="SSF111369">
    <property type="entry name" value="HlyD-like secretion proteins"/>
    <property type="match status" value="1"/>
</dbReference>
<evidence type="ECO:0000259" key="7">
    <source>
        <dbReference type="Pfam" id="PF25917"/>
    </source>
</evidence>
<keyword evidence="3" id="KW-0175">Coiled coil</keyword>
<dbReference type="PANTHER" id="PTHR30158">
    <property type="entry name" value="ACRA/E-RELATED COMPONENT OF DRUG EFFLUX TRANSPORTER"/>
    <property type="match status" value="1"/>
</dbReference>
<evidence type="ECO:0000259" key="8">
    <source>
        <dbReference type="Pfam" id="PF25944"/>
    </source>
</evidence>
<proteinExistence type="inferred from homology"/>
<dbReference type="InterPro" id="IPR058624">
    <property type="entry name" value="MdtA-like_HH"/>
</dbReference>
<dbReference type="InterPro" id="IPR058626">
    <property type="entry name" value="MdtA-like_b-barrel"/>
</dbReference>
<feature type="domain" description="Multidrug resistance protein MdtA-like barrel-sandwich hybrid" evidence="7">
    <location>
        <begin position="62"/>
        <end position="204"/>
    </location>
</feature>
<dbReference type="EMBL" id="CAFB01000035">
    <property type="protein sequence ID" value="CCD28882.1"/>
    <property type="molecule type" value="Genomic_DNA"/>
</dbReference>
<feature type="region of interest" description="Disordered" evidence="4">
    <location>
        <begin position="377"/>
        <end position="403"/>
    </location>
</feature>
<accession>G2J7Y5</accession>
<comment type="caution">
    <text evidence="10">The sequence shown here is derived from an EMBL/GenBank/DDBJ whole genome shotgun (WGS) entry which is preliminary data.</text>
</comment>
<dbReference type="Pfam" id="PF25967">
    <property type="entry name" value="RND-MFP_C"/>
    <property type="match status" value="1"/>
</dbReference>
<dbReference type="Proteomes" id="UP000054051">
    <property type="component" value="Unassembled WGS sequence"/>
</dbReference>
<evidence type="ECO:0000256" key="3">
    <source>
        <dbReference type="SAM" id="Coils"/>
    </source>
</evidence>
<comment type="subcellular location">
    <subcellularLocation>
        <location evidence="1">Cell envelope</location>
    </subcellularLocation>
</comment>
<feature type="domain" description="Multidrug resistance protein MdtA-like C-terminal permuted SH3" evidence="9">
    <location>
        <begin position="302"/>
        <end position="363"/>
    </location>
</feature>
<dbReference type="NCBIfam" id="TIGR01730">
    <property type="entry name" value="RND_mfp"/>
    <property type="match status" value="1"/>
</dbReference>
<dbReference type="InterPro" id="IPR058625">
    <property type="entry name" value="MdtA-like_BSH"/>
</dbReference>
<dbReference type="FunFam" id="2.40.420.20:FF:000001">
    <property type="entry name" value="Efflux RND transporter periplasmic adaptor subunit"/>
    <property type="match status" value="1"/>
</dbReference>
<dbReference type="Gene3D" id="2.40.420.20">
    <property type="match status" value="1"/>
</dbReference>
<dbReference type="InterPro" id="IPR058627">
    <property type="entry name" value="MdtA-like_C"/>
</dbReference>
<feature type="compositionally biased region" description="Low complexity" evidence="4">
    <location>
        <begin position="377"/>
        <end position="396"/>
    </location>
</feature>
<dbReference type="GO" id="GO:0046677">
    <property type="term" value="P:response to antibiotic"/>
    <property type="evidence" value="ECO:0007669"/>
    <property type="project" value="TreeGrafter"/>
</dbReference>
<keyword evidence="5" id="KW-0732">Signal</keyword>
<dbReference type="STRING" id="1070319.CAGGBEG34_190049"/>
<dbReference type="Pfam" id="PF25876">
    <property type="entry name" value="HH_MFP_RND"/>
    <property type="match status" value="1"/>
</dbReference>
<organism evidence="10 11">
    <name type="scientific">Candidatus Glomeribacter gigasporarum BEG34</name>
    <dbReference type="NCBI Taxonomy" id="1070319"/>
    <lineage>
        <taxon>Bacteria</taxon>
        <taxon>Pseudomonadati</taxon>
        <taxon>Pseudomonadota</taxon>
        <taxon>Betaproteobacteria</taxon>
        <taxon>Burkholderiales</taxon>
        <taxon>Burkholderiaceae</taxon>
        <taxon>Candidatus Glomeribacter</taxon>
    </lineage>
</organism>
<evidence type="ECO:0000256" key="4">
    <source>
        <dbReference type="SAM" id="MobiDB-lite"/>
    </source>
</evidence>
<feature type="signal peptide" evidence="5">
    <location>
        <begin position="1"/>
        <end position="24"/>
    </location>
</feature>
<comment type="similarity">
    <text evidence="2">Belongs to the membrane fusion protein (MFP) (TC 8.A.1) family.</text>
</comment>
<dbReference type="RefSeq" id="WP_006682143.1">
    <property type="nucleotide sequence ID" value="NZ_CAFB01000035.1"/>
</dbReference>
<dbReference type="InterPro" id="IPR006143">
    <property type="entry name" value="RND_pump_MFP"/>
</dbReference>
<evidence type="ECO:0000313" key="10">
    <source>
        <dbReference type="EMBL" id="CCD28882.1"/>
    </source>
</evidence>
<evidence type="ECO:0000256" key="2">
    <source>
        <dbReference type="ARBA" id="ARBA00009477"/>
    </source>
</evidence>
<feature type="domain" description="Multidrug resistance protein MdtA-like alpha-helical hairpin" evidence="6">
    <location>
        <begin position="102"/>
        <end position="171"/>
    </location>
</feature>
<evidence type="ECO:0000256" key="5">
    <source>
        <dbReference type="SAM" id="SignalP"/>
    </source>
</evidence>
<evidence type="ECO:0000313" key="11">
    <source>
        <dbReference type="Proteomes" id="UP000054051"/>
    </source>
</evidence>
<name>G2J7Y5_9BURK</name>
<feature type="chain" id="PRO_5003432031" evidence="5">
    <location>
        <begin position="25"/>
        <end position="403"/>
    </location>
</feature>
<sequence length="403" mass="42691">MRVAPLRSSWAIAVAATLALSACKKPPSAPPPQVPEVGVLILAPRAITVETELSGRTAASLIAEIRARVDGIVEKRTFTEGGEVKAGQSLYTIDQAAYQAKLDSARASLAKAEAALASARAQAERYTPLVAAGAVSRQEYDNTVAARDQAAAEVAAAQAAVKAAQINLGYTRVHAPIRGQISRSYVTPGAYVQAGAATLLATIQQIDPIEVDLTQSSAERLRLRREMDAGRLQTDRAGAVRVNLTLEDGSRYPHTGTLQFSDTMIDLDTSTLHVRARFPNPDRLLLPGMFVRAQIRQGNNPNALLIPQNSVTFDPKGEATVLVVGKDGKAALRSIKVTQTFEGHWIVSEGVQAGERVVVQGAQQGMLHITPGMPVKAAPVQPARAQRPSSAPPSQSVDDAPTS</sequence>
<dbReference type="PROSITE" id="PS51257">
    <property type="entry name" value="PROKAR_LIPOPROTEIN"/>
    <property type="match status" value="1"/>
</dbReference>
<dbReference type="Pfam" id="PF25944">
    <property type="entry name" value="Beta-barrel_RND"/>
    <property type="match status" value="1"/>
</dbReference>
<dbReference type="PANTHER" id="PTHR30158:SF3">
    <property type="entry name" value="MULTIDRUG EFFLUX PUMP SUBUNIT ACRA-RELATED"/>
    <property type="match status" value="1"/>
</dbReference>
<dbReference type="GO" id="GO:0022857">
    <property type="term" value="F:transmembrane transporter activity"/>
    <property type="evidence" value="ECO:0007669"/>
    <property type="project" value="InterPro"/>
</dbReference>
<dbReference type="GO" id="GO:0005886">
    <property type="term" value="C:plasma membrane"/>
    <property type="evidence" value="ECO:0007669"/>
    <property type="project" value="UniProtKB-SubCell"/>
</dbReference>
<protein>
    <submittedName>
        <fullName evidence="10">Efflux transporter, RND family, MFP subunit (Component of acridine efflux pump, multidrug efflux system)</fullName>
    </submittedName>
</protein>
<evidence type="ECO:0000256" key="1">
    <source>
        <dbReference type="ARBA" id="ARBA00004196"/>
    </source>
</evidence>
<keyword evidence="11" id="KW-1185">Reference proteome</keyword>
<feature type="coiled-coil region" evidence="3">
    <location>
        <begin position="95"/>
        <end position="122"/>
    </location>
</feature>
<gene>
    <name evidence="10" type="primary">acrA</name>
    <name evidence="10" type="ORF">CAGGBEG34_190049</name>
</gene>
<evidence type="ECO:0000259" key="6">
    <source>
        <dbReference type="Pfam" id="PF25876"/>
    </source>
</evidence>
<dbReference type="Gene3D" id="2.40.30.170">
    <property type="match status" value="1"/>
</dbReference>
<dbReference type="Pfam" id="PF25917">
    <property type="entry name" value="BSH_RND"/>
    <property type="match status" value="1"/>
</dbReference>
<dbReference type="AlphaFoldDB" id="G2J7Y5"/>
<feature type="domain" description="Multidrug resistance protein MdtA-like beta-barrel" evidence="8">
    <location>
        <begin position="208"/>
        <end position="298"/>
    </location>
</feature>
<dbReference type="OrthoDB" id="9783047at2"/>